<keyword evidence="1" id="KW-0694">RNA-binding</keyword>
<reference evidence="4" key="1">
    <citation type="submission" date="2021-07" db="EMBL/GenBank/DDBJ databases">
        <title>Draft genome of Mortierella alpina, strain LL118, isolated from an aspen leaf litter sample.</title>
        <authorList>
            <person name="Yang S."/>
            <person name="Vinatzer B.A."/>
        </authorList>
    </citation>
    <scope>NUCLEOTIDE SEQUENCE</scope>
    <source>
        <strain evidence="4">LL118</strain>
    </source>
</reference>
<dbReference type="PROSITE" id="PS50102">
    <property type="entry name" value="RRM"/>
    <property type="match status" value="1"/>
</dbReference>
<accession>A0A9P8CVA1</accession>
<dbReference type="PANTHER" id="PTHR23147">
    <property type="entry name" value="SERINE/ARGININE RICH SPLICING FACTOR"/>
    <property type="match status" value="1"/>
</dbReference>
<dbReference type="EMBL" id="JAIFTL010000260">
    <property type="protein sequence ID" value="KAG9320767.1"/>
    <property type="molecule type" value="Genomic_DNA"/>
</dbReference>
<evidence type="ECO:0000259" key="3">
    <source>
        <dbReference type="PROSITE" id="PS50102"/>
    </source>
</evidence>
<sequence length="231" mass="26049">MSGRQKTLHVSGFSQRSRARDLAYEFERFGPLVRCDIPAPRDSSSRPYAFVEYEDDRDARDAYNEMKDTRFDGYRLNVQFAKNPPSSSWRYERGGGRNRSRSPARRGRSPPRRRSRSPRRRSPSPDRRGSRGGDRRSASPAEPRRSSPGAADSRRRATNSRSPVRDRSGERESSPKVRRRPSRSRSPENGDANDKGHGRAEVGGHSRSPSPRSPRSPHPRSVSPGARSATP</sequence>
<dbReference type="InterPro" id="IPR000504">
    <property type="entry name" value="RRM_dom"/>
</dbReference>
<comment type="caution">
    <text evidence="4">The sequence shown here is derived from an EMBL/GenBank/DDBJ whole genome shotgun (WGS) entry which is preliminary data.</text>
</comment>
<evidence type="ECO:0000256" key="2">
    <source>
        <dbReference type="SAM" id="MobiDB-lite"/>
    </source>
</evidence>
<feature type="domain" description="RRM" evidence="3">
    <location>
        <begin position="6"/>
        <end position="83"/>
    </location>
</feature>
<dbReference type="Proteomes" id="UP000717515">
    <property type="component" value="Unassembled WGS sequence"/>
</dbReference>
<feature type="compositionally biased region" description="Basic and acidic residues" evidence="2">
    <location>
        <begin position="185"/>
        <end position="204"/>
    </location>
</feature>
<feature type="compositionally biased region" description="Basic and acidic residues" evidence="2">
    <location>
        <begin position="163"/>
        <end position="175"/>
    </location>
</feature>
<dbReference type="GO" id="GO:0003723">
    <property type="term" value="F:RNA binding"/>
    <property type="evidence" value="ECO:0007669"/>
    <property type="project" value="UniProtKB-UniRule"/>
</dbReference>
<dbReference type="InterPro" id="IPR050907">
    <property type="entry name" value="SRSF"/>
</dbReference>
<protein>
    <recommendedName>
        <fullName evidence="3">RRM domain-containing protein</fullName>
    </recommendedName>
</protein>
<dbReference type="InterPro" id="IPR035979">
    <property type="entry name" value="RBD_domain_sf"/>
</dbReference>
<evidence type="ECO:0000313" key="5">
    <source>
        <dbReference type="Proteomes" id="UP000717515"/>
    </source>
</evidence>
<dbReference type="InterPro" id="IPR012677">
    <property type="entry name" value="Nucleotide-bd_a/b_plait_sf"/>
</dbReference>
<proteinExistence type="predicted"/>
<dbReference type="AlphaFoldDB" id="A0A9P8CVA1"/>
<evidence type="ECO:0000313" key="4">
    <source>
        <dbReference type="EMBL" id="KAG9320767.1"/>
    </source>
</evidence>
<feature type="region of interest" description="Disordered" evidence="2">
    <location>
        <begin position="77"/>
        <end position="231"/>
    </location>
</feature>
<feature type="compositionally biased region" description="Basic and acidic residues" evidence="2">
    <location>
        <begin position="123"/>
        <end position="145"/>
    </location>
</feature>
<dbReference type="Gene3D" id="3.30.70.330">
    <property type="match status" value="1"/>
</dbReference>
<feature type="compositionally biased region" description="Basic residues" evidence="2">
    <location>
        <begin position="96"/>
        <end position="122"/>
    </location>
</feature>
<dbReference type="SMART" id="SM00360">
    <property type="entry name" value="RRM"/>
    <property type="match status" value="1"/>
</dbReference>
<name>A0A9P8CVA1_MORAP</name>
<gene>
    <name evidence="4" type="ORF">KVV02_005296</name>
</gene>
<organism evidence="4 5">
    <name type="scientific">Mortierella alpina</name>
    <name type="common">Oleaginous fungus</name>
    <name type="synonym">Mortierella renispora</name>
    <dbReference type="NCBI Taxonomy" id="64518"/>
    <lineage>
        <taxon>Eukaryota</taxon>
        <taxon>Fungi</taxon>
        <taxon>Fungi incertae sedis</taxon>
        <taxon>Mucoromycota</taxon>
        <taxon>Mortierellomycotina</taxon>
        <taxon>Mortierellomycetes</taxon>
        <taxon>Mortierellales</taxon>
        <taxon>Mortierellaceae</taxon>
        <taxon>Mortierella</taxon>
    </lineage>
</organism>
<dbReference type="Pfam" id="PF00076">
    <property type="entry name" value="RRM_1"/>
    <property type="match status" value="1"/>
</dbReference>
<evidence type="ECO:0000256" key="1">
    <source>
        <dbReference type="PROSITE-ProRule" id="PRU00176"/>
    </source>
</evidence>
<dbReference type="SUPFAM" id="SSF54928">
    <property type="entry name" value="RNA-binding domain, RBD"/>
    <property type="match status" value="1"/>
</dbReference>